<gene>
    <name evidence="2" type="ORF">HB844_09310</name>
</gene>
<dbReference type="Proteomes" id="UP000571128">
    <property type="component" value="Unassembled WGS sequence"/>
</dbReference>
<keyword evidence="1" id="KW-1133">Transmembrane helix</keyword>
<sequence>MPFFITIFIYILFSSVIEAFIPFLGVIDNAIVFAILIMALLKAIFEGINGKKMISTIGIITLVTCIILFLIAIIPNIMNSEHAPFLQQLLTFYADIKFVILFFCGMYVFENIDLTSTKKLMIRISWLFTMICGLMYLVNLVVPFLQSFDTRFGIATYSFGFGHPAQFALTAIVFSVLRIFFSLKDSERMPYIYLILNFGLVFVAGRSTSIGFYLCLLILAIIFPYVKRIPISFVVVLGIVFLWLSWGRIMSQFMGDPDEARGLLLRTSIKIAQDNFPFGAGLGMFGSNAARVHYSPYFSKYNLDGVWGLTKENPHFATDSYWAMIIGELGFLGVICMLILFGLVIAGISMHLKNEKPFTKVIVLLPFIYALLTSPVDTVMVSKSIIIVMFAILYMCLYIKKTNEKREET</sequence>
<feature type="transmembrane region" description="Helical" evidence="1">
    <location>
        <begin position="121"/>
        <end position="145"/>
    </location>
</feature>
<feature type="transmembrane region" description="Helical" evidence="1">
    <location>
        <begin position="90"/>
        <end position="109"/>
    </location>
</feature>
<accession>A0A841YFW4</accession>
<feature type="transmembrane region" description="Helical" evidence="1">
    <location>
        <begin position="165"/>
        <end position="181"/>
    </location>
</feature>
<dbReference type="RefSeq" id="WP_185338655.1">
    <property type="nucleotide sequence ID" value="NZ_JAARPY010000008.1"/>
</dbReference>
<comment type="caution">
    <text evidence="2">The sequence shown here is derived from an EMBL/GenBank/DDBJ whole genome shotgun (WGS) entry which is preliminary data.</text>
</comment>
<dbReference type="AlphaFoldDB" id="A0A841YFW4"/>
<protein>
    <recommendedName>
        <fullName evidence="4">Lipid A core - O-antigen ligase and related enzymes</fullName>
    </recommendedName>
</protein>
<keyword evidence="1" id="KW-0812">Transmembrane</keyword>
<feature type="transmembrane region" description="Helical" evidence="1">
    <location>
        <begin position="57"/>
        <end position="78"/>
    </location>
</feature>
<organism evidence="2 3">
    <name type="scientific">Listeria fleischmannii</name>
    <dbReference type="NCBI Taxonomy" id="1069827"/>
    <lineage>
        <taxon>Bacteria</taxon>
        <taxon>Bacillati</taxon>
        <taxon>Bacillota</taxon>
        <taxon>Bacilli</taxon>
        <taxon>Bacillales</taxon>
        <taxon>Listeriaceae</taxon>
        <taxon>Listeria</taxon>
    </lineage>
</organism>
<dbReference type="PANTHER" id="PTHR37422:SF13">
    <property type="entry name" value="LIPOPOLYSACCHARIDE BIOSYNTHESIS PROTEIN PA4999-RELATED"/>
    <property type="match status" value="1"/>
</dbReference>
<feature type="transmembrane region" description="Helical" evidence="1">
    <location>
        <begin position="193"/>
        <end position="223"/>
    </location>
</feature>
<reference evidence="2 3" key="1">
    <citation type="submission" date="2020-03" db="EMBL/GenBank/DDBJ databases">
        <title>Soil Listeria distribution.</title>
        <authorList>
            <person name="Liao J."/>
            <person name="Wiedmann M."/>
        </authorList>
    </citation>
    <scope>NUCLEOTIDE SEQUENCE [LARGE SCALE GENOMIC DNA]</scope>
    <source>
        <strain evidence="2 3">FSL L7-1645</strain>
    </source>
</reference>
<feature type="transmembrane region" description="Helical" evidence="1">
    <location>
        <begin position="321"/>
        <end position="346"/>
    </location>
</feature>
<proteinExistence type="predicted"/>
<keyword evidence="1" id="KW-0472">Membrane</keyword>
<feature type="transmembrane region" description="Helical" evidence="1">
    <location>
        <begin position="29"/>
        <end position="45"/>
    </location>
</feature>
<evidence type="ECO:0000256" key="1">
    <source>
        <dbReference type="SAM" id="Phobius"/>
    </source>
</evidence>
<evidence type="ECO:0008006" key="4">
    <source>
        <dbReference type="Google" id="ProtNLM"/>
    </source>
</evidence>
<feature type="transmembrane region" description="Helical" evidence="1">
    <location>
        <begin position="229"/>
        <end position="246"/>
    </location>
</feature>
<dbReference type="InterPro" id="IPR051533">
    <property type="entry name" value="WaaL-like"/>
</dbReference>
<dbReference type="PANTHER" id="PTHR37422">
    <property type="entry name" value="TEICHURONIC ACID BIOSYNTHESIS PROTEIN TUAE"/>
    <property type="match status" value="1"/>
</dbReference>
<evidence type="ECO:0000313" key="3">
    <source>
        <dbReference type="Proteomes" id="UP000571128"/>
    </source>
</evidence>
<evidence type="ECO:0000313" key="2">
    <source>
        <dbReference type="EMBL" id="MBC1399064.1"/>
    </source>
</evidence>
<feature type="transmembrane region" description="Helical" evidence="1">
    <location>
        <begin position="380"/>
        <end position="399"/>
    </location>
</feature>
<name>A0A841YFW4_9LIST</name>
<dbReference type="EMBL" id="JAARPY010000008">
    <property type="protein sequence ID" value="MBC1399064.1"/>
    <property type="molecule type" value="Genomic_DNA"/>
</dbReference>